<dbReference type="AlphaFoldDB" id="A0A9X2HDC2"/>
<keyword evidence="5" id="KW-0560">Oxidoreductase</keyword>
<evidence type="ECO:0000256" key="2">
    <source>
        <dbReference type="ARBA" id="ARBA00008072"/>
    </source>
</evidence>
<dbReference type="InterPro" id="IPR013149">
    <property type="entry name" value="ADH-like_C"/>
</dbReference>
<reference evidence="9" key="1">
    <citation type="submission" date="2022-06" db="EMBL/GenBank/DDBJ databases">
        <title>Rothia sp. isolated from sandalwood seedling.</title>
        <authorList>
            <person name="Tuikhar N."/>
            <person name="Kirdat K."/>
            <person name="Thorat V."/>
            <person name="Swetha P."/>
            <person name="Padma S."/>
            <person name="Sundararaj R."/>
            <person name="Yadav A."/>
        </authorList>
    </citation>
    <scope>NUCLEOTIDE SEQUENCE</scope>
    <source>
        <strain evidence="9">AR01</strain>
    </source>
</reference>
<evidence type="ECO:0000256" key="5">
    <source>
        <dbReference type="ARBA" id="ARBA00023002"/>
    </source>
</evidence>
<organism evidence="9 10">
    <name type="scientific">Rothia santali</name>
    <dbReference type="NCBI Taxonomy" id="2949643"/>
    <lineage>
        <taxon>Bacteria</taxon>
        <taxon>Bacillati</taxon>
        <taxon>Actinomycetota</taxon>
        <taxon>Actinomycetes</taxon>
        <taxon>Micrococcales</taxon>
        <taxon>Micrococcaceae</taxon>
        <taxon>Rothia</taxon>
    </lineage>
</organism>
<evidence type="ECO:0000256" key="1">
    <source>
        <dbReference type="ARBA" id="ARBA00001947"/>
    </source>
</evidence>
<evidence type="ECO:0000256" key="4">
    <source>
        <dbReference type="ARBA" id="ARBA00022833"/>
    </source>
</evidence>
<dbReference type="Proteomes" id="UP001139502">
    <property type="component" value="Unassembled WGS sequence"/>
</dbReference>
<accession>A0A9X2HDC2</accession>
<evidence type="ECO:0000256" key="6">
    <source>
        <dbReference type="SAM" id="MobiDB-lite"/>
    </source>
</evidence>
<dbReference type="InterPro" id="IPR011032">
    <property type="entry name" value="GroES-like_sf"/>
</dbReference>
<sequence>MRAVPEEGGGQRLELAEIELPPRRPDQALIRVAYGGVCGTDLHYWLHGAAGASILRHPMTLGHEVVGTVEEAAADGSGPAAGTPVAVHPATPGDDGRTRYPAERPNLSPRCTYLGSAAHDPHTEGAFSRLAVLETRMLRPLPEGLGLREAALAEPAGVALHAVSRAGDLRGREVLVIGCGPIGSLIIAAAARAGAARITAVDLHESALERARELGAEGTLHRPDAAEIAEVQADVVFESSGSWQGTDSALRGAARGGRVLMVGLLPPGQQPVDLSIAIARELELLGCFRFNDEIDEALAALADGSLRTGPIVSHVMDLDDAREAFETARRAEDSCKVLLRF</sequence>
<dbReference type="GO" id="GO:0046872">
    <property type="term" value="F:metal ion binding"/>
    <property type="evidence" value="ECO:0007669"/>
    <property type="project" value="UniProtKB-KW"/>
</dbReference>
<gene>
    <name evidence="9" type="ORF">NBM05_03360</name>
</gene>
<name>A0A9X2HDC2_9MICC</name>
<dbReference type="GO" id="GO:0016491">
    <property type="term" value="F:oxidoreductase activity"/>
    <property type="evidence" value="ECO:0007669"/>
    <property type="project" value="UniProtKB-KW"/>
</dbReference>
<evidence type="ECO:0000256" key="3">
    <source>
        <dbReference type="ARBA" id="ARBA00022723"/>
    </source>
</evidence>
<evidence type="ECO:0000259" key="8">
    <source>
        <dbReference type="Pfam" id="PF08240"/>
    </source>
</evidence>
<feature type="domain" description="Alcohol dehydrogenase-like C-terminal" evidence="7">
    <location>
        <begin position="181"/>
        <end position="302"/>
    </location>
</feature>
<comment type="similarity">
    <text evidence="2">Belongs to the zinc-containing alcohol dehydrogenase family.</text>
</comment>
<dbReference type="SUPFAM" id="SSF51735">
    <property type="entry name" value="NAD(P)-binding Rossmann-fold domains"/>
    <property type="match status" value="1"/>
</dbReference>
<protein>
    <submittedName>
        <fullName evidence="9">Zinc-binding dehydrogenase</fullName>
    </submittedName>
</protein>
<dbReference type="InterPro" id="IPR036291">
    <property type="entry name" value="NAD(P)-bd_dom_sf"/>
</dbReference>
<evidence type="ECO:0000259" key="7">
    <source>
        <dbReference type="Pfam" id="PF00107"/>
    </source>
</evidence>
<dbReference type="PANTHER" id="PTHR43161:SF9">
    <property type="entry name" value="SORBITOL DEHYDROGENASE"/>
    <property type="match status" value="1"/>
</dbReference>
<comment type="cofactor">
    <cofactor evidence="1">
        <name>Zn(2+)</name>
        <dbReference type="ChEBI" id="CHEBI:29105"/>
    </cofactor>
</comment>
<proteinExistence type="inferred from homology"/>
<dbReference type="Pfam" id="PF08240">
    <property type="entry name" value="ADH_N"/>
    <property type="match status" value="1"/>
</dbReference>
<keyword evidence="10" id="KW-1185">Reference proteome</keyword>
<dbReference type="SUPFAM" id="SSF50129">
    <property type="entry name" value="GroES-like"/>
    <property type="match status" value="1"/>
</dbReference>
<comment type="caution">
    <text evidence="9">The sequence shown here is derived from an EMBL/GenBank/DDBJ whole genome shotgun (WGS) entry which is preliminary data.</text>
</comment>
<dbReference type="Pfam" id="PF00107">
    <property type="entry name" value="ADH_zinc_N"/>
    <property type="match status" value="1"/>
</dbReference>
<evidence type="ECO:0000313" key="10">
    <source>
        <dbReference type="Proteomes" id="UP001139502"/>
    </source>
</evidence>
<dbReference type="Gene3D" id="3.90.180.10">
    <property type="entry name" value="Medium-chain alcohol dehydrogenases, catalytic domain"/>
    <property type="match status" value="1"/>
</dbReference>
<feature type="domain" description="Alcohol dehydrogenase-like N-terminal" evidence="8">
    <location>
        <begin position="25"/>
        <end position="143"/>
    </location>
</feature>
<evidence type="ECO:0000313" key="9">
    <source>
        <dbReference type="EMBL" id="MCP3425089.1"/>
    </source>
</evidence>
<dbReference type="EMBL" id="JANAFB010000005">
    <property type="protein sequence ID" value="MCP3425089.1"/>
    <property type="molecule type" value="Genomic_DNA"/>
</dbReference>
<keyword evidence="4" id="KW-0862">Zinc</keyword>
<dbReference type="InterPro" id="IPR013154">
    <property type="entry name" value="ADH-like_N"/>
</dbReference>
<feature type="region of interest" description="Disordered" evidence="6">
    <location>
        <begin position="74"/>
        <end position="100"/>
    </location>
</feature>
<dbReference type="PANTHER" id="PTHR43161">
    <property type="entry name" value="SORBITOL DEHYDROGENASE"/>
    <property type="match status" value="1"/>
</dbReference>
<keyword evidence="3" id="KW-0479">Metal-binding</keyword>
<dbReference type="Gene3D" id="3.40.50.720">
    <property type="entry name" value="NAD(P)-binding Rossmann-like Domain"/>
    <property type="match status" value="1"/>
</dbReference>